<accession>A0A9P3F7D5</accession>
<dbReference type="GeneID" id="66936165"/>
<dbReference type="GO" id="GO:0016491">
    <property type="term" value="F:oxidoreductase activity"/>
    <property type="evidence" value="ECO:0007669"/>
    <property type="project" value="UniProtKB-KW"/>
</dbReference>
<comment type="caution">
    <text evidence="2">The sequence shown here is derived from an EMBL/GenBank/DDBJ whole genome shotgun (WGS) entry which is preliminary data.</text>
</comment>
<name>A0A9P3F7D5_ASPVI</name>
<dbReference type="RefSeq" id="XP_043127294.1">
    <property type="nucleotide sequence ID" value="XM_043271359.1"/>
</dbReference>
<dbReference type="AlphaFoldDB" id="A0A9P3F7D5"/>
<evidence type="ECO:0000256" key="1">
    <source>
        <dbReference type="ARBA" id="ARBA00023002"/>
    </source>
</evidence>
<evidence type="ECO:0000313" key="2">
    <source>
        <dbReference type="EMBL" id="GIK04108.1"/>
    </source>
</evidence>
<dbReference type="PANTHER" id="PTHR35870">
    <property type="entry name" value="PROTEIN, PUTATIVE (AFU_ORTHOLOGUE AFUA_5G03330)-RELATED"/>
    <property type="match status" value="1"/>
</dbReference>
<dbReference type="PANTHER" id="PTHR35870:SF6">
    <property type="entry name" value="MGS207 PROTEIN"/>
    <property type="match status" value="1"/>
</dbReference>
<evidence type="ECO:0000313" key="3">
    <source>
        <dbReference type="Proteomes" id="UP000710440"/>
    </source>
</evidence>
<dbReference type="Pfam" id="PF14027">
    <property type="entry name" value="Questin_oxidase"/>
    <property type="match status" value="1"/>
</dbReference>
<gene>
    <name evidence="2" type="ORF">Aspvir_008183</name>
</gene>
<keyword evidence="1" id="KW-0560">Oxidoreductase</keyword>
<sequence>MEVLEHWNAWEVTDLLAQFKECCDLAVLLVLSNGTPEDSFNFFNVHIMTVVHALRVLWHYFLMDCHVSILKQYALFGIMTYIYQLRPRFSLN</sequence>
<keyword evidence="3" id="KW-1185">Reference proteome</keyword>
<dbReference type="EMBL" id="BOPL01000006">
    <property type="protein sequence ID" value="GIK04108.1"/>
    <property type="molecule type" value="Genomic_DNA"/>
</dbReference>
<proteinExistence type="predicted"/>
<protein>
    <submittedName>
        <fullName evidence="2">Uncharacterized protein</fullName>
    </submittedName>
</protein>
<dbReference type="Proteomes" id="UP000710440">
    <property type="component" value="Unassembled WGS sequence"/>
</dbReference>
<organism evidence="2 3">
    <name type="scientific">Aspergillus viridinutans</name>
    <dbReference type="NCBI Taxonomy" id="75553"/>
    <lineage>
        <taxon>Eukaryota</taxon>
        <taxon>Fungi</taxon>
        <taxon>Dikarya</taxon>
        <taxon>Ascomycota</taxon>
        <taxon>Pezizomycotina</taxon>
        <taxon>Eurotiomycetes</taxon>
        <taxon>Eurotiomycetidae</taxon>
        <taxon>Eurotiales</taxon>
        <taxon>Aspergillaceae</taxon>
        <taxon>Aspergillus</taxon>
        <taxon>Aspergillus subgen. Fumigati</taxon>
    </lineage>
</organism>
<reference evidence="2 3" key="1">
    <citation type="submission" date="2021-02" db="EMBL/GenBank/DDBJ databases">
        <title>Pan-genome distribution and transcriptional activeness of fungal secondary metabolism genes in Aspergillus section Fumigati.</title>
        <authorList>
            <person name="Takahashi H."/>
            <person name="Umemura M."/>
            <person name="Ninomiya A."/>
            <person name="Kusuya Y."/>
            <person name="Urayama S."/>
            <person name="Shimizu M."/>
            <person name="Watanabe A."/>
            <person name="Kamei K."/>
            <person name="Yaguchi T."/>
            <person name="Hagiwara D."/>
        </authorList>
    </citation>
    <scope>NUCLEOTIDE SEQUENCE [LARGE SCALE GENOMIC DNA]</scope>
    <source>
        <strain evidence="2 3">IFM 47045</strain>
    </source>
</reference>
<dbReference type="InterPro" id="IPR025337">
    <property type="entry name" value="Questin_oxidase-like"/>
</dbReference>